<dbReference type="InterPro" id="IPR051257">
    <property type="entry name" value="Diverse_CBS-Domain"/>
</dbReference>
<keyword evidence="2 4" id="KW-0129">CBS domain</keyword>
<dbReference type="InterPro" id="IPR046342">
    <property type="entry name" value="CBS_dom_sf"/>
</dbReference>
<gene>
    <name evidence="6" type="ORF">FKV42_12470</name>
</gene>
<dbReference type="AlphaFoldDB" id="A0A7Z8KQ01"/>
<evidence type="ECO:0000313" key="6">
    <source>
        <dbReference type="EMBL" id="TQD24074.1"/>
    </source>
</evidence>
<dbReference type="Pfam" id="PF00571">
    <property type="entry name" value="CBS"/>
    <property type="match status" value="4"/>
</dbReference>
<evidence type="ECO:0000259" key="5">
    <source>
        <dbReference type="PROSITE" id="PS51371"/>
    </source>
</evidence>
<proteinExistence type="predicted"/>
<dbReference type="PANTHER" id="PTHR43080">
    <property type="entry name" value="CBS DOMAIN-CONTAINING PROTEIN CBSX3, MITOCHONDRIAL"/>
    <property type="match status" value="1"/>
</dbReference>
<evidence type="ECO:0000256" key="2">
    <source>
        <dbReference type="ARBA" id="ARBA00023122"/>
    </source>
</evidence>
<feature type="domain" description="CBS" evidence="5">
    <location>
        <begin position="204"/>
        <end position="260"/>
    </location>
</feature>
<comment type="caution">
    <text evidence="6">The sequence shown here is derived from an EMBL/GenBank/DDBJ whole genome shotgun (WGS) entry which is preliminary data.</text>
</comment>
<keyword evidence="7" id="KW-1185">Reference proteome</keyword>
<dbReference type="Gene3D" id="3.10.580.10">
    <property type="entry name" value="CBS-domain"/>
    <property type="match status" value="3"/>
</dbReference>
<organism evidence="6 7">
    <name type="scientific">Methanolobus vulcani</name>
    <dbReference type="NCBI Taxonomy" id="38026"/>
    <lineage>
        <taxon>Archaea</taxon>
        <taxon>Methanobacteriati</taxon>
        <taxon>Methanobacteriota</taxon>
        <taxon>Stenosarchaea group</taxon>
        <taxon>Methanomicrobia</taxon>
        <taxon>Methanosarcinales</taxon>
        <taxon>Methanosarcinaceae</taxon>
        <taxon>Methanolobus</taxon>
    </lineage>
</organism>
<dbReference type="PROSITE" id="PS51371">
    <property type="entry name" value="CBS"/>
    <property type="match status" value="4"/>
</dbReference>
<feature type="domain" description="CBS" evidence="5">
    <location>
        <begin position="1"/>
        <end position="57"/>
    </location>
</feature>
<dbReference type="PANTHER" id="PTHR43080:SF2">
    <property type="entry name" value="CBS DOMAIN-CONTAINING PROTEIN"/>
    <property type="match status" value="1"/>
</dbReference>
<dbReference type="Proteomes" id="UP000319335">
    <property type="component" value="Unassembled WGS sequence"/>
</dbReference>
<evidence type="ECO:0000256" key="4">
    <source>
        <dbReference type="PROSITE-ProRule" id="PRU00703"/>
    </source>
</evidence>
<evidence type="ECO:0000313" key="7">
    <source>
        <dbReference type="Proteomes" id="UP000319335"/>
    </source>
</evidence>
<feature type="domain" description="CBS" evidence="5">
    <location>
        <begin position="128"/>
        <end position="189"/>
    </location>
</feature>
<name>A0A7Z8KQ01_9EURY</name>
<dbReference type="SUPFAM" id="SSF54631">
    <property type="entry name" value="CBS-domain pair"/>
    <property type="match status" value="2"/>
</dbReference>
<keyword evidence="3" id="KW-0486">Methionine biosynthesis</keyword>
<feature type="domain" description="CBS" evidence="5">
    <location>
        <begin position="62"/>
        <end position="124"/>
    </location>
</feature>
<dbReference type="EMBL" id="VIAQ01000019">
    <property type="protein sequence ID" value="TQD24074.1"/>
    <property type="molecule type" value="Genomic_DNA"/>
</dbReference>
<dbReference type="InterPro" id="IPR000644">
    <property type="entry name" value="CBS_dom"/>
</dbReference>
<reference evidence="6 7" key="1">
    <citation type="submission" date="2019-06" db="EMBL/GenBank/DDBJ databases">
        <title>Draft genome sequence of Methanolobus vulcani B1d.</title>
        <authorList>
            <person name="Creighbaum A.J."/>
            <person name="Ticak T."/>
            <person name="Hariraju D."/>
            <person name="Arivett B.A."/>
            <person name="Ferguson D.J.Jr."/>
        </authorList>
    </citation>
    <scope>NUCLEOTIDE SEQUENCE [LARGE SCALE GENOMIC DNA]</scope>
    <source>
        <strain evidence="6 7">B1d</strain>
    </source>
</reference>
<dbReference type="GO" id="GO:0009086">
    <property type="term" value="P:methionine biosynthetic process"/>
    <property type="evidence" value="ECO:0007669"/>
    <property type="project" value="UniProtKB-KW"/>
</dbReference>
<dbReference type="CDD" id="cd02205">
    <property type="entry name" value="CBS_pair_SF"/>
    <property type="match status" value="1"/>
</dbReference>
<dbReference type="SMART" id="SM00116">
    <property type="entry name" value="CBS"/>
    <property type="match status" value="4"/>
</dbReference>
<evidence type="ECO:0000256" key="3">
    <source>
        <dbReference type="ARBA" id="ARBA00023167"/>
    </source>
</evidence>
<accession>A0A7Z8KQ01</accession>
<keyword evidence="1" id="KW-0028">Amino-acid biosynthesis</keyword>
<protein>
    <submittedName>
        <fullName evidence="6">CBS domain-containing protein</fullName>
    </submittedName>
</protein>
<evidence type="ECO:0000256" key="1">
    <source>
        <dbReference type="ARBA" id="ARBA00022605"/>
    </source>
</evidence>
<sequence length="260" mass="29002">MTTDPVCVKESDLMTHARHVLRENHLHGLPVLDNKGYVLGMLDDQDILRMRSNKSEVTVGGYIRETPLITPDTDVREAAKLLLQARQHRCAVVKSSTDRTIVGILSDKNILRNAHVSKMEPKAVSNVMNSRIQTAYPDDSIAKIWGNMLEWDFSGIPVISHENEAMGMITRSDIIKSGFARIRDHSGDMHNNGSGDSPKVERVMSTPLYSISSDTTISKAIESLNRHNVSRICVTNDNKIIGMVDRFTMLKECVDGLGYL</sequence>
<dbReference type="OrthoDB" id="8919at2157"/>